<dbReference type="Gene3D" id="3.10.350.10">
    <property type="entry name" value="LysM domain"/>
    <property type="match status" value="1"/>
</dbReference>
<evidence type="ECO:0000313" key="3">
    <source>
        <dbReference type="EMBL" id="RWR92598.1"/>
    </source>
</evidence>
<dbReference type="PANTHER" id="PTHR20932:SF36">
    <property type="entry name" value="OS03G0110600 PROTEIN"/>
    <property type="match status" value="1"/>
</dbReference>
<organism evidence="3 4">
    <name type="scientific">Cinnamomum micranthum f. kanehirae</name>
    <dbReference type="NCBI Taxonomy" id="337451"/>
    <lineage>
        <taxon>Eukaryota</taxon>
        <taxon>Viridiplantae</taxon>
        <taxon>Streptophyta</taxon>
        <taxon>Embryophyta</taxon>
        <taxon>Tracheophyta</taxon>
        <taxon>Spermatophyta</taxon>
        <taxon>Magnoliopsida</taxon>
        <taxon>Magnoliidae</taxon>
        <taxon>Laurales</taxon>
        <taxon>Lauraceae</taxon>
        <taxon>Cinnamomum</taxon>
    </lineage>
</organism>
<dbReference type="CDD" id="cd00118">
    <property type="entry name" value="LysM"/>
    <property type="match status" value="1"/>
</dbReference>
<dbReference type="InterPro" id="IPR018392">
    <property type="entry name" value="LysM"/>
</dbReference>
<dbReference type="PANTHER" id="PTHR20932">
    <property type="entry name" value="LYSM AND PUTATIVE PEPTIDOGLYCAN-BINDING DOMAIN-CONTAINING PROTEIN"/>
    <property type="match status" value="1"/>
</dbReference>
<dbReference type="Proteomes" id="UP000283530">
    <property type="component" value="Unassembled WGS sequence"/>
</dbReference>
<proteinExistence type="predicted"/>
<feature type="region of interest" description="Disordered" evidence="1">
    <location>
        <begin position="94"/>
        <end position="123"/>
    </location>
</feature>
<dbReference type="Pfam" id="PF01476">
    <property type="entry name" value="LysM"/>
    <property type="match status" value="1"/>
</dbReference>
<feature type="compositionally biased region" description="Basic and acidic residues" evidence="1">
    <location>
        <begin position="232"/>
        <end position="251"/>
    </location>
</feature>
<dbReference type="EMBL" id="QPKB01000009">
    <property type="protein sequence ID" value="RWR92598.1"/>
    <property type="molecule type" value="Genomic_DNA"/>
</dbReference>
<feature type="compositionally biased region" description="Polar residues" evidence="1">
    <location>
        <begin position="104"/>
        <end position="122"/>
    </location>
</feature>
<dbReference type="SUPFAM" id="SSF54106">
    <property type="entry name" value="LysM domain"/>
    <property type="match status" value="1"/>
</dbReference>
<feature type="region of interest" description="Disordered" evidence="1">
    <location>
        <begin position="179"/>
        <end position="254"/>
    </location>
</feature>
<sequence length="374" mass="40325">MHTEKGHWNGNFQFLSDDPVEGFVGRGGSDSASPSPSNPLLMRPGVNCIEHRVSKMDTVAGIAIKYGVEVADIKRMNGLVTDLQMFAHKTIQIPLPGRHPPSPILSNGSASSGDQTTEQTPTRHPHIDILDSFQSLKLKTTPHRVSPAMSSLQGYYGLTSSNNKGAAEGMEMTVYRGSRGQHTEDNLHSKPSPFHLPPPGWKSRSLANGLHHENGEPVEEPVVAEAEAGDSEAERSNEKSVRRRQKADIDPASRTSELLLKEEFSSGGFSGITGKGLALRPKTMSRASLAADADSGRPNPVPMAECFTSDMFSGVRKSSSTSNLQDSDNGPSIWPTSKWTLKPDLQALSTAAITRPIFDGLPKPISGRRKAAMD</sequence>
<dbReference type="OrthoDB" id="538216at2759"/>
<reference evidence="3 4" key="1">
    <citation type="journal article" date="2019" name="Nat. Plants">
        <title>Stout camphor tree genome fills gaps in understanding of flowering plant genome evolution.</title>
        <authorList>
            <person name="Chaw S.M."/>
            <person name="Liu Y.C."/>
            <person name="Wu Y.W."/>
            <person name="Wang H.Y."/>
            <person name="Lin C.I."/>
            <person name="Wu C.S."/>
            <person name="Ke H.M."/>
            <person name="Chang L.Y."/>
            <person name="Hsu C.Y."/>
            <person name="Yang H.T."/>
            <person name="Sudianto E."/>
            <person name="Hsu M.H."/>
            <person name="Wu K.P."/>
            <person name="Wang L.N."/>
            <person name="Leebens-Mack J.H."/>
            <person name="Tsai I.J."/>
        </authorList>
    </citation>
    <scope>NUCLEOTIDE SEQUENCE [LARGE SCALE GENOMIC DNA]</scope>
    <source>
        <strain evidence="4">cv. Chaw 1501</strain>
        <tissue evidence="3">Young leaves</tissue>
    </source>
</reference>
<name>A0A443PPB1_9MAGN</name>
<dbReference type="PROSITE" id="PS51782">
    <property type="entry name" value="LYSM"/>
    <property type="match status" value="1"/>
</dbReference>
<dbReference type="AlphaFoldDB" id="A0A443PPB1"/>
<accession>A0A443PPB1</accession>
<comment type="caution">
    <text evidence="3">The sequence shown here is derived from an EMBL/GenBank/DDBJ whole genome shotgun (WGS) entry which is preliminary data.</text>
</comment>
<evidence type="ECO:0000259" key="2">
    <source>
        <dbReference type="PROSITE" id="PS51782"/>
    </source>
</evidence>
<dbReference type="InterPro" id="IPR045030">
    <property type="entry name" value="LYSM1-4"/>
</dbReference>
<dbReference type="SMART" id="SM00257">
    <property type="entry name" value="LysM"/>
    <property type="match status" value="1"/>
</dbReference>
<gene>
    <name evidence="3" type="ORF">CKAN_02181600</name>
</gene>
<dbReference type="InterPro" id="IPR036779">
    <property type="entry name" value="LysM_dom_sf"/>
</dbReference>
<protein>
    <submittedName>
        <fullName evidence="3">Peptidoglycan-binding LysM domain-containing protein, putative isoform 1</fullName>
    </submittedName>
</protein>
<evidence type="ECO:0000313" key="4">
    <source>
        <dbReference type="Proteomes" id="UP000283530"/>
    </source>
</evidence>
<feature type="region of interest" description="Disordered" evidence="1">
    <location>
        <begin position="316"/>
        <end position="336"/>
    </location>
</feature>
<evidence type="ECO:0000256" key="1">
    <source>
        <dbReference type="SAM" id="MobiDB-lite"/>
    </source>
</evidence>
<feature type="domain" description="LysM" evidence="2">
    <location>
        <begin position="49"/>
        <end position="93"/>
    </location>
</feature>
<keyword evidence="4" id="KW-1185">Reference proteome</keyword>